<name>A0A9D4DQ72_DREPO</name>
<proteinExistence type="predicted"/>
<reference evidence="1" key="1">
    <citation type="journal article" date="2019" name="bioRxiv">
        <title>The Genome of the Zebra Mussel, Dreissena polymorpha: A Resource for Invasive Species Research.</title>
        <authorList>
            <person name="McCartney M.A."/>
            <person name="Auch B."/>
            <person name="Kono T."/>
            <person name="Mallez S."/>
            <person name="Zhang Y."/>
            <person name="Obille A."/>
            <person name="Becker A."/>
            <person name="Abrahante J.E."/>
            <person name="Garbe J."/>
            <person name="Badalamenti J.P."/>
            <person name="Herman A."/>
            <person name="Mangelson H."/>
            <person name="Liachko I."/>
            <person name="Sullivan S."/>
            <person name="Sone E.D."/>
            <person name="Koren S."/>
            <person name="Silverstein K.A.T."/>
            <person name="Beckman K.B."/>
            <person name="Gohl D.M."/>
        </authorList>
    </citation>
    <scope>NUCLEOTIDE SEQUENCE</scope>
    <source>
        <strain evidence="1">Duluth1</strain>
        <tissue evidence="1">Whole animal</tissue>
    </source>
</reference>
<dbReference type="EMBL" id="JAIWYP010000010">
    <property type="protein sequence ID" value="KAH3753018.1"/>
    <property type="molecule type" value="Genomic_DNA"/>
</dbReference>
<accession>A0A9D4DQ72</accession>
<evidence type="ECO:0000313" key="1">
    <source>
        <dbReference type="EMBL" id="KAH3753018.1"/>
    </source>
</evidence>
<dbReference type="AlphaFoldDB" id="A0A9D4DQ72"/>
<organism evidence="1 2">
    <name type="scientific">Dreissena polymorpha</name>
    <name type="common">Zebra mussel</name>
    <name type="synonym">Mytilus polymorpha</name>
    <dbReference type="NCBI Taxonomy" id="45954"/>
    <lineage>
        <taxon>Eukaryota</taxon>
        <taxon>Metazoa</taxon>
        <taxon>Spiralia</taxon>
        <taxon>Lophotrochozoa</taxon>
        <taxon>Mollusca</taxon>
        <taxon>Bivalvia</taxon>
        <taxon>Autobranchia</taxon>
        <taxon>Heteroconchia</taxon>
        <taxon>Euheterodonta</taxon>
        <taxon>Imparidentia</taxon>
        <taxon>Neoheterodontei</taxon>
        <taxon>Myida</taxon>
        <taxon>Dreissenoidea</taxon>
        <taxon>Dreissenidae</taxon>
        <taxon>Dreissena</taxon>
    </lineage>
</organism>
<gene>
    <name evidence="1" type="ORF">DPMN_187647</name>
</gene>
<keyword evidence="2" id="KW-1185">Reference proteome</keyword>
<comment type="caution">
    <text evidence="1">The sequence shown here is derived from an EMBL/GenBank/DDBJ whole genome shotgun (WGS) entry which is preliminary data.</text>
</comment>
<sequence>MPRCNQQYSHGSRKERLLPWMDKGVRRIPDGGMPRQPDEQGVCVNGEAETTKCSSAGMAGDAYLYHVENVCGSLKCPPYISGRELTCTVCSHRGWTPSQSLYRYLQIINAVCS</sequence>
<evidence type="ECO:0000313" key="2">
    <source>
        <dbReference type="Proteomes" id="UP000828390"/>
    </source>
</evidence>
<protein>
    <submittedName>
        <fullName evidence="1">Uncharacterized protein</fullName>
    </submittedName>
</protein>
<dbReference type="Proteomes" id="UP000828390">
    <property type="component" value="Unassembled WGS sequence"/>
</dbReference>
<reference evidence="1" key="2">
    <citation type="submission" date="2020-11" db="EMBL/GenBank/DDBJ databases">
        <authorList>
            <person name="McCartney M.A."/>
            <person name="Auch B."/>
            <person name="Kono T."/>
            <person name="Mallez S."/>
            <person name="Becker A."/>
            <person name="Gohl D.M."/>
            <person name="Silverstein K.A.T."/>
            <person name="Koren S."/>
            <person name="Bechman K.B."/>
            <person name="Herman A."/>
            <person name="Abrahante J.E."/>
            <person name="Garbe J."/>
        </authorList>
    </citation>
    <scope>NUCLEOTIDE SEQUENCE</scope>
    <source>
        <strain evidence="1">Duluth1</strain>
        <tissue evidence="1">Whole animal</tissue>
    </source>
</reference>